<dbReference type="PROSITE" id="PS00028">
    <property type="entry name" value="ZINC_FINGER_C2H2_1"/>
    <property type="match status" value="4"/>
</dbReference>
<dbReference type="GO" id="GO:0000981">
    <property type="term" value="F:DNA-binding transcription factor activity, RNA polymerase II-specific"/>
    <property type="evidence" value="ECO:0007669"/>
    <property type="project" value="TreeGrafter"/>
</dbReference>
<organism evidence="12 13">
    <name type="scientific">Spodoptera frugiperda</name>
    <name type="common">Fall armyworm</name>
    <dbReference type="NCBI Taxonomy" id="7108"/>
    <lineage>
        <taxon>Eukaryota</taxon>
        <taxon>Metazoa</taxon>
        <taxon>Ecdysozoa</taxon>
        <taxon>Arthropoda</taxon>
        <taxon>Hexapoda</taxon>
        <taxon>Insecta</taxon>
        <taxon>Pterygota</taxon>
        <taxon>Neoptera</taxon>
        <taxon>Endopterygota</taxon>
        <taxon>Lepidoptera</taxon>
        <taxon>Glossata</taxon>
        <taxon>Ditrysia</taxon>
        <taxon>Noctuoidea</taxon>
        <taxon>Noctuidae</taxon>
        <taxon>Amphipyrinae</taxon>
        <taxon>Spodoptera</taxon>
    </lineage>
</organism>
<gene>
    <name evidence="13" type="primary">LOC118278667</name>
</gene>
<evidence type="ECO:0000313" key="12">
    <source>
        <dbReference type="Proteomes" id="UP000829999"/>
    </source>
</evidence>
<keyword evidence="3" id="KW-0677">Repeat</keyword>
<dbReference type="InterPro" id="IPR036236">
    <property type="entry name" value="Znf_C2H2_sf"/>
</dbReference>
<keyword evidence="5" id="KW-0862">Zinc</keyword>
<evidence type="ECO:0000256" key="4">
    <source>
        <dbReference type="ARBA" id="ARBA00022771"/>
    </source>
</evidence>
<evidence type="ECO:0000256" key="5">
    <source>
        <dbReference type="ARBA" id="ARBA00022833"/>
    </source>
</evidence>
<dbReference type="SUPFAM" id="SSF57667">
    <property type="entry name" value="beta-beta-alpha zinc fingers"/>
    <property type="match status" value="4"/>
</dbReference>
<dbReference type="InterPro" id="IPR050752">
    <property type="entry name" value="C2H2-ZF_domain"/>
</dbReference>
<dbReference type="PANTHER" id="PTHR24384">
    <property type="entry name" value="FINGER PUTATIVE TRANSCRIPTION FACTOR FAMILY-RELATED"/>
    <property type="match status" value="1"/>
</dbReference>
<sequence>MASRLHFEEDIKSDPIVIEIETSDDDVIINDNIEISDEDSDLEYNNVNVLILGQNKPKRSNLNRNIFDIRHKVNGISDSEDNGDDRNGSQILIGQKIDVVENIIGDSLSSNDSKASKTRKRPTELERLGADVSNSSASAEYDVYGDENQIFRKYKFRNPGPASTEDPFSLAVERADQSEDHVLKCPICMQQFVTLQGLKSHLRYHRRTQTFTCSLCSKNFKTNSRLITHRNKHDIKIFPCKQCGIEFSSYCDYLLHTYTHNNDLIFKCLECDAFLQRDSFETHVLTHFQQPMNGECEVKTIDSDFPYPCVECGKVSKNRRAYNYHLSRHTGVKKYQCLYCGIGFRSNKAKVVHMLTHTGDSRFICYVCGYKTNEYEDLFRHKHCHLEKRGYMCACCEKNFPEKRFLVNHMHSYYRCDDQ</sequence>
<dbReference type="OrthoDB" id="6077919at2759"/>
<keyword evidence="9" id="KW-0539">Nucleus</keyword>
<proteinExistence type="predicted"/>
<dbReference type="GO" id="GO:0000978">
    <property type="term" value="F:RNA polymerase II cis-regulatory region sequence-specific DNA binding"/>
    <property type="evidence" value="ECO:0007669"/>
    <property type="project" value="TreeGrafter"/>
</dbReference>
<feature type="domain" description="C2H2-type" evidence="11">
    <location>
        <begin position="363"/>
        <end position="390"/>
    </location>
</feature>
<feature type="domain" description="C2H2-type" evidence="11">
    <location>
        <begin position="211"/>
        <end position="233"/>
    </location>
</feature>
<keyword evidence="7" id="KW-0238">DNA-binding</keyword>
<comment type="subcellular location">
    <subcellularLocation>
        <location evidence="1">Nucleus</location>
    </subcellularLocation>
</comment>
<feature type="domain" description="C2H2-type" evidence="11">
    <location>
        <begin position="183"/>
        <end position="210"/>
    </location>
</feature>
<dbReference type="GO" id="GO:0008270">
    <property type="term" value="F:zinc ion binding"/>
    <property type="evidence" value="ECO:0007669"/>
    <property type="project" value="UniProtKB-KW"/>
</dbReference>
<dbReference type="Proteomes" id="UP000829999">
    <property type="component" value="Chromosome 24"/>
</dbReference>
<feature type="domain" description="C2H2-type" evidence="11">
    <location>
        <begin position="307"/>
        <end position="334"/>
    </location>
</feature>
<evidence type="ECO:0000256" key="8">
    <source>
        <dbReference type="ARBA" id="ARBA00023163"/>
    </source>
</evidence>
<dbReference type="RefSeq" id="XP_050559629.1">
    <property type="nucleotide sequence ID" value="XM_050703672.1"/>
</dbReference>
<dbReference type="InterPro" id="IPR013087">
    <property type="entry name" value="Znf_C2H2_type"/>
</dbReference>
<dbReference type="SMART" id="SM00355">
    <property type="entry name" value="ZnF_C2H2"/>
    <property type="match status" value="8"/>
</dbReference>
<name>A0A9R0E605_SPOFR</name>
<keyword evidence="6" id="KW-0805">Transcription regulation</keyword>
<dbReference type="GeneID" id="118278667"/>
<evidence type="ECO:0000313" key="13">
    <source>
        <dbReference type="RefSeq" id="XP_050559629.1"/>
    </source>
</evidence>
<evidence type="ECO:0000256" key="3">
    <source>
        <dbReference type="ARBA" id="ARBA00022737"/>
    </source>
</evidence>
<dbReference type="GO" id="GO:0005634">
    <property type="term" value="C:nucleus"/>
    <property type="evidence" value="ECO:0007669"/>
    <property type="project" value="UniProtKB-SubCell"/>
</dbReference>
<dbReference type="Gene3D" id="3.30.160.60">
    <property type="entry name" value="Classic Zinc Finger"/>
    <property type="match status" value="4"/>
</dbReference>
<evidence type="ECO:0000259" key="11">
    <source>
        <dbReference type="PROSITE" id="PS50157"/>
    </source>
</evidence>
<accession>A0A9R0E605</accession>
<evidence type="ECO:0000256" key="1">
    <source>
        <dbReference type="ARBA" id="ARBA00004123"/>
    </source>
</evidence>
<dbReference type="AlphaFoldDB" id="A0A9R0E605"/>
<evidence type="ECO:0000256" key="9">
    <source>
        <dbReference type="ARBA" id="ARBA00023242"/>
    </source>
</evidence>
<evidence type="ECO:0000256" key="6">
    <source>
        <dbReference type="ARBA" id="ARBA00023015"/>
    </source>
</evidence>
<evidence type="ECO:0000256" key="2">
    <source>
        <dbReference type="ARBA" id="ARBA00022723"/>
    </source>
</evidence>
<dbReference type="Pfam" id="PF00096">
    <property type="entry name" value="zf-C2H2"/>
    <property type="match status" value="1"/>
</dbReference>
<feature type="domain" description="C2H2-type" evidence="11">
    <location>
        <begin position="238"/>
        <end position="265"/>
    </location>
</feature>
<keyword evidence="12" id="KW-1185">Reference proteome</keyword>
<keyword evidence="8" id="KW-0804">Transcription</keyword>
<dbReference type="PANTHER" id="PTHR24384:SF189">
    <property type="entry name" value="C2H2-TYPE DOMAIN-CONTAINING PROTEIN-RELATED"/>
    <property type="match status" value="1"/>
</dbReference>
<keyword evidence="4 10" id="KW-0863">Zinc-finger</keyword>
<protein>
    <submittedName>
        <fullName evidence="13">Zinc finger protein OZF-like</fullName>
    </submittedName>
</protein>
<evidence type="ECO:0000256" key="10">
    <source>
        <dbReference type="PROSITE-ProRule" id="PRU00042"/>
    </source>
</evidence>
<reference evidence="13" key="1">
    <citation type="submission" date="2025-08" db="UniProtKB">
        <authorList>
            <consortium name="RefSeq"/>
        </authorList>
    </citation>
    <scope>IDENTIFICATION</scope>
    <source>
        <tissue evidence="13">Whole larval tissue</tissue>
    </source>
</reference>
<keyword evidence="2" id="KW-0479">Metal-binding</keyword>
<feature type="domain" description="C2H2-type" evidence="11">
    <location>
        <begin position="335"/>
        <end position="362"/>
    </location>
</feature>
<dbReference type="PROSITE" id="PS50157">
    <property type="entry name" value="ZINC_FINGER_C2H2_2"/>
    <property type="match status" value="6"/>
</dbReference>
<evidence type="ECO:0000256" key="7">
    <source>
        <dbReference type="ARBA" id="ARBA00023125"/>
    </source>
</evidence>